<dbReference type="Proteomes" id="UP000076372">
    <property type="component" value="Chromosome"/>
</dbReference>
<dbReference type="PROSITE" id="PS51257">
    <property type="entry name" value="PROKAR_LIPOPROTEIN"/>
    <property type="match status" value="1"/>
</dbReference>
<dbReference type="InterPro" id="IPR022381">
    <property type="entry name" value="Uncharacterised_MG067"/>
</dbReference>
<evidence type="ECO:0000256" key="1">
    <source>
        <dbReference type="SAM" id="MobiDB-lite"/>
    </source>
</evidence>
<accession>A0A8D4A3K3</accession>
<feature type="signal peptide" evidence="2">
    <location>
        <begin position="1"/>
        <end position="22"/>
    </location>
</feature>
<gene>
    <name evidence="4" type="ORF">BC94_0406</name>
</gene>
<keyword evidence="4" id="KW-0449">Lipoprotein</keyword>
<feature type="chain" id="PRO_5034409388" evidence="2">
    <location>
        <begin position="23"/>
        <end position="575"/>
    </location>
</feature>
<dbReference type="NCBIfam" id="NF045841">
    <property type="entry name" value="Ig_SerProt_MIP"/>
    <property type="match status" value="1"/>
</dbReference>
<dbReference type="AlphaFoldDB" id="A0A8D4A3K3"/>
<dbReference type="PRINTS" id="PR00840">
    <property type="entry name" value="Y06768FAMILY"/>
</dbReference>
<feature type="domain" description="DUF31" evidence="3">
    <location>
        <begin position="84"/>
        <end position="496"/>
    </location>
</feature>
<sequence length="575" mass="65702">MMSKQKLLLIPMLSSISSLVLLTSCSKIENTKITESISENKPDSENNATREGNTNLNDNKDNKLINPTVQQNQTSLFKIIEPKTIYKEIYDRTFALKFLTKLPGSEGILDNNQGTGWLLDYHKFKNANNKYKLFIATNLHVLSHFSNSLSKELNSKLNYYDSQSDKKVLGVALGKTEKPVNDFNHVPNNKPSVDRAKNNNWNANYYGNTIPTGEHNRWENTSHKTTPTEAISSPKIVFAALDFMKKEAFSKYQDKLNEVVKEFGTRKLQEKNDYEYKHAWEDLNRVSNVPMMVDFGIFEIDVDLDKADETLKQWVKEAIDGVDNYLARLSKTAALPNQNKDVSKYLQTVDYVSAFKTQKHPNNLTKAKDVYIAGYPVDGKVAWWMQNNPSERYEMQDEKQNQSMKFDFSKFDPSKPFPILPHNFPFRRKPTEGFSENNVGEKITTVTPTIFDSYWGRVLAAWYGFQYNVNFSSLYYGASGSLAYNEYGQMIGIYNGVSSNVQFGDLLKNGSIAPFLQSSNIEAGENTIYAYNLIDGTNKTQFGMQKNSFRENLRVIYPNGFEDGSKETKLFDKGY</sequence>
<name>A0A8D4A3K3_MYCBV</name>
<feature type="region of interest" description="Disordered" evidence="1">
    <location>
        <begin position="36"/>
        <end position="65"/>
    </location>
</feature>
<keyword evidence="2" id="KW-0732">Signal</keyword>
<proteinExistence type="predicted"/>
<reference evidence="4 5" key="1">
    <citation type="submission" date="2014-04" db="EMBL/GenBank/DDBJ databases">
        <title>Complete genome sequence of Mycoplasma bovis attenuated strain P150.</title>
        <authorList>
            <person name="Qi J."/>
            <person name="Guo A."/>
        </authorList>
    </citation>
    <scope>NUCLEOTIDE SEQUENCE [LARGE SCALE GENOMIC DNA]</scope>
    <source>
        <strain evidence="4 5">HB0801-P150</strain>
    </source>
</reference>
<dbReference type="InterPro" id="IPR022382">
    <property type="entry name" value="Mycoplasma_peptidase_DUF31"/>
</dbReference>
<protein>
    <submittedName>
        <fullName evidence="4">Lipoprotein</fullName>
    </submittedName>
</protein>
<evidence type="ECO:0000313" key="4">
    <source>
        <dbReference type="EMBL" id="AMW25701.1"/>
    </source>
</evidence>
<dbReference type="Pfam" id="PF01732">
    <property type="entry name" value="Mycop_pep_DUF31"/>
    <property type="match status" value="1"/>
</dbReference>
<evidence type="ECO:0000256" key="2">
    <source>
        <dbReference type="SAM" id="SignalP"/>
    </source>
</evidence>
<evidence type="ECO:0000313" key="5">
    <source>
        <dbReference type="Proteomes" id="UP000076372"/>
    </source>
</evidence>
<evidence type="ECO:0000259" key="3">
    <source>
        <dbReference type="Pfam" id="PF01732"/>
    </source>
</evidence>
<dbReference type="EMBL" id="CP007590">
    <property type="protein sequence ID" value="AMW25701.1"/>
    <property type="molecule type" value="Genomic_DNA"/>
</dbReference>
<organism evidence="4 5">
    <name type="scientific">Mycoplasmopsis bovis</name>
    <name type="common">Mycoplasma bovis</name>
    <dbReference type="NCBI Taxonomy" id="28903"/>
    <lineage>
        <taxon>Bacteria</taxon>
        <taxon>Bacillati</taxon>
        <taxon>Mycoplasmatota</taxon>
        <taxon>Mycoplasmoidales</taxon>
        <taxon>Metamycoplasmataceae</taxon>
        <taxon>Mycoplasmopsis</taxon>
    </lineage>
</organism>